<evidence type="ECO:0000313" key="2">
    <source>
        <dbReference type="EMBL" id="VDK67612.1"/>
    </source>
</evidence>
<evidence type="ECO:0000256" key="1">
    <source>
        <dbReference type="SAM" id="MobiDB-lite"/>
    </source>
</evidence>
<organism evidence="4">
    <name type="scientific">Anisakis simplex</name>
    <name type="common">Herring worm</name>
    <dbReference type="NCBI Taxonomy" id="6269"/>
    <lineage>
        <taxon>Eukaryota</taxon>
        <taxon>Metazoa</taxon>
        <taxon>Ecdysozoa</taxon>
        <taxon>Nematoda</taxon>
        <taxon>Chromadorea</taxon>
        <taxon>Rhabditida</taxon>
        <taxon>Spirurina</taxon>
        <taxon>Ascaridomorpha</taxon>
        <taxon>Ascaridoidea</taxon>
        <taxon>Anisakidae</taxon>
        <taxon>Anisakis</taxon>
        <taxon>Anisakis simplex complex</taxon>
    </lineage>
</organism>
<reference evidence="2 3" key="2">
    <citation type="submission" date="2018-11" db="EMBL/GenBank/DDBJ databases">
        <authorList>
            <consortium name="Pathogen Informatics"/>
        </authorList>
    </citation>
    <scope>NUCLEOTIDE SEQUENCE [LARGE SCALE GENOMIC DNA]</scope>
</reference>
<feature type="compositionally biased region" description="Low complexity" evidence="1">
    <location>
        <begin position="8"/>
        <end position="34"/>
    </location>
</feature>
<name>A0A0M3KFG4_ANISI</name>
<gene>
    <name evidence="2" type="ORF">ASIM_LOCUS19112</name>
</gene>
<dbReference type="AlphaFoldDB" id="A0A0M3KFG4"/>
<feature type="compositionally biased region" description="Polar residues" evidence="1">
    <location>
        <begin position="61"/>
        <end position="70"/>
    </location>
</feature>
<evidence type="ECO:0000313" key="4">
    <source>
        <dbReference type="WBParaSite" id="ASIM_0001972401-mRNA-1"/>
    </source>
</evidence>
<dbReference type="WBParaSite" id="ASIM_0001972401-mRNA-1">
    <property type="protein sequence ID" value="ASIM_0001972401-mRNA-1"/>
    <property type="gene ID" value="ASIM_0001972401"/>
</dbReference>
<accession>A0A0M3KFG4</accession>
<reference evidence="4" key="1">
    <citation type="submission" date="2017-02" db="UniProtKB">
        <authorList>
            <consortium name="WormBaseParasite"/>
        </authorList>
    </citation>
    <scope>IDENTIFICATION</scope>
</reference>
<dbReference type="Proteomes" id="UP000267096">
    <property type="component" value="Unassembled WGS sequence"/>
</dbReference>
<protein>
    <submittedName>
        <fullName evidence="4">WNK1</fullName>
    </submittedName>
</protein>
<evidence type="ECO:0000313" key="3">
    <source>
        <dbReference type="Proteomes" id="UP000267096"/>
    </source>
</evidence>
<feature type="region of interest" description="Disordered" evidence="1">
    <location>
        <begin position="1"/>
        <end position="70"/>
    </location>
</feature>
<dbReference type="EMBL" id="UYRR01036647">
    <property type="protein sequence ID" value="VDK67612.1"/>
    <property type="molecule type" value="Genomic_DNA"/>
</dbReference>
<keyword evidence="3" id="KW-1185">Reference proteome</keyword>
<sequence length="70" mass="7259">MQMDAAESTTPTSSTTFQQHSSSTRSSVTPSNGSRALRMDHVKMSSPGQKSPTSGALAEGNQASGLLSQM</sequence>
<proteinExistence type="predicted"/>